<dbReference type="InterPro" id="IPR001296">
    <property type="entry name" value="Glyco_trans_1"/>
</dbReference>
<feature type="domain" description="Glycosyl transferase family 1" evidence="2">
    <location>
        <begin position="152"/>
        <end position="291"/>
    </location>
</feature>
<dbReference type="Proteomes" id="UP001235269">
    <property type="component" value="Unassembled WGS sequence"/>
</dbReference>
<reference evidence="3 4" key="1">
    <citation type="submission" date="2023-07" db="EMBL/GenBank/DDBJ databases">
        <title>Genomic Encyclopedia of Type Strains, Phase IV (KMG-IV): sequencing the most valuable type-strain genomes for metagenomic binning, comparative biology and taxonomic classification.</title>
        <authorList>
            <person name="Goeker M."/>
        </authorList>
    </citation>
    <scope>NUCLEOTIDE SEQUENCE [LARGE SCALE GENOMIC DNA]</scope>
    <source>
        <strain evidence="3 4">DSM 100301</strain>
    </source>
</reference>
<dbReference type="SUPFAM" id="SSF53756">
    <property type="entry name" value="UDP-Glycosyltransferase/glycogen phosphorylase"/>
    <property type="match status" value="1"/>
</dbReference>
<dbReference type="Gene3D" id="3.40.50.2000">
    <property type="entry name" value="Glycogen Phosphorylase B"/>
    <property type="match status" value="2"/>
</dbReference>
<dbReference type="Pfam" id="PF00534">
    <property type="entry name" value="Glycos_transf_1"/>
    <property type="match status" value="1"/>
</dbReference>
<dbReference type="PANTHER" id="PTHR46401:SF2">
    <property type="entry name" value="GLYCOSYLTRANSFERASE WBBK-RELATED"/>
    <property type="match status" value="1"/>
</dbReference>
<proteinExistence type="predicted"/>
<name>A0ABU0IJC3_9HYPH</name>
<dbReference type="PANTHER" id="PTHR46401">
    <property type="entry name" value="GLYCOSYLTRANSFERASE WBBK-RELATED"/>
    <property type="match status" value="1"/>
</dbReference>
<evidence type="ECO:0000313" key="4">
    <source>
        <dbReference type="Proteomes" id="UP001235269"/>
    </source>
</evidence>
<accession>A0ABU0IJC3</accession>
<sequence>MKILLSSSHSYPAQQQIGAGLKPTPHPSSSAYSTFDLLAKGLVELGHEVSYFLQEGVLLSTEPDMEIVKEPVFDVDINHRMLDSKHLQYWKGVEWKKPFVISCHIHPKFANADWGTPDQSWIYPSRSLANSLGSERYVFNGVDPEEYIYSDLKENYFLFMASMEWDERKGLDTALLLSQKHHIPLVVLGGARTSERIEKVTNRCHEFKDVEYLGDIRGSEKAKLLAKAKCLIFPTQLEESFGLSMVEALISGTPVICSDKGACPEIITQDVGFVCKDQSDYDRAVELISDIEPYTCRNYVLDRFHYRKMAEHFVHQYQSEIHRES</sequence>
<dbReference type="RefSeq" id="WP_307160436.1">
    <property type="nucleotide sequence ID" value="NZ_JAUSWH010000030.1"/>
</dbReference>
<gene>
    <name evidence="3" type="ORF">QO005_004719</name>
</gene>
<organism evidence="3 4">
    <name type="scientific">Rhizobium paknamense</name>
    <dbReference type="NCBI Taxonomy" id="1206817"/>
    <lineage>
        <taxon>Bacteria</taxon>
        <taxon>Pseudomonadati</taxon>
        <taxon>Pseudomonadota</taxon>
        <taxon>Alphaproteobacteria</taxon>
        <taxon>Hyphomicrobiales</taxon>
        <taxon>Rhizobiaceae</taxon>
        <taxon>Rhizobium/Agrobacterium group</taxon>
        <taxon>Rhizobium</taxon>
    </lineage>
</organism>
<evidence type="ECO:0000256" key="1">
    <source>
        <dbReference type="ARBA" id="ARBA00022679"/>
    </source>
</evidence>
<comment type="caution">
    <text evidence="3">The sequence shown here is derived from an EMBL/GenBank/DDBJ whole genome shotgun (WGS) entry which is preliminary data.</text>
</comment>
<evidence type="ECO:0000313" key="3">
    <source>
        <dbReference type="EMBL" id="MDQ0458358.1"/>
    </source>
</evidence>
<protein>
    <submittedName>
        <fullName evidence="3">Glycosyltransferase involved in cell wall biosynthesis</fullName>
    </submittedName>
</protein>
<keyword evidence="4" id="KW-1185">Reference proteome</keyword>
<keyword evidence="1" id="KW-0808">Transferase</keyword>
<dbReference type="EMBL" id="JAUSWH010000030">
    <property type="protein sequence ID" value="MDQ0458358.1"/>
    <property type="molecule type" value="Genomic_DNA"/>
</dbReference>
<evidence type="ECO:0000259" key="2">
    <source>
        <dbReference type="Pfam" id="PF00534"/>
    </source>
</evidence>